<dbReference type="Gene3D" id="1.10.357.10">
    <property type="entry name" value="Tetracycline Repressor, domain 2"/>
    <property type="match status" value="1"/>
</dbReference>
<name>A0ABQ6V3W1_9MICO</name>
<dbReference type="EMBL" id="WAAO01000003">
    <property type="protein sequence ID" value="KAB1862672.1"/>
    <property type="molecule type" value="Genomic_DNA"/>
</dbReference>
<evidence type="ECO:0000256" key="1">
    <source>
        <dbReference type="ARBA" id="ARBA00023125"/>
    </source>
</evidence>
<organism evidence="4 5">
    <name type="scientific">Microbacterium algeriense</name>
    <dbReference type="NCBI Taxonomy" id="2615184"/>
    <lineage>
        <taxon>Bacteria</taxon>
        <taxon>Bacillati</taxon>
        <taxon>Actinomycetota</taxon>
        <taxon>Actinomycetes</taxon>
        <taxon>Micrococcales</taxon>
        <taxon>Microbacteriaceae</taxon>
        <taxon>Microbacterium</taxon>
    </lineage>
</organism>
<dbReference type="PANTHER" id="PTHR30055:SF235">
    <property type="entry name" value="TRANSCRIPTIONAL REGULATORY PROTEIN"/>
    <property type="match status" value="1"/>
</dbReference>
<dbReference type="InterPro" id="IPR036271">
    <property type="entry name" value="Tet_transcr_reg_TetR-rel_C_sf"/>
</dbReference>
<dbReference type="PROSITE" id="PS50977">
    <property type="entry name" value="HTH_TETR_2"/>
    <property type="match status" value="1"/>
</dbReference>
<dbReference type="InterPro" id="IPR050109">
    <property type="entry name" value="HTH-type_TetR-like_transc_reg"/>
</dbReference>
<keyword evidence="1 2" id="KW-0238">DNA-binding</keyword>
<dbReference type="InterPro" id="IPR009057">
    <property type="entry name" value="Homeodomain-like_sf"/>
</dbReference>
<sequence>MSPAGPPPTMTASVSISVSMGKACIAPCNDASMVDKRAGRPRGPSTVRQRLLDAAQRHFDAGDLPTVSSRDLAAEVGVSHSLVNYHFGSREQLVAAAIALRAAPHDVIALSRDEGGRVDLSRLAHGILAVWEHQEHGTRLAEFARRLASGDGSSDAIGDYIQRSVFEPLAVDFGREHARRIAVAVVGFLFGRYVLALPMFTAPTRDEAGRLLLSMIR</sequence>
<dbReference type="SUPFAM" id="SSF48498">
    <property type="entry name" value="Tetracyclin repressor-like, C-terminal domain"/>
    <property type="match status" value="1"/>
</dbReference>
<protein>
    <submittedName>
        <fullName evidence="4">TetR/AcrR family transcriptional regulator</fullName>
    </submittedName>
</protein>
<keyword evidence="5" id="KW-1185">Reference proteome</keyword>
<dbReference type="SUPFAM" id="SSF46689">
    <property type="entry name" value="Homeodomain-like"/>
    <property type="match status" value="1"/>
</dbReference>
<comment type="caution">
    <text evidence="4">The sequence shown here is derived from an EMBL/GenBank/DDBJ whole genome shotgun (WGS) entry which is preliminary data.</text>
</comment>
<dbReference type="Pfam" id="PF00440">
    <property type="entry name" value="TetR_N"/>
    <property type="match status" value="1"/>
</dbReference>
<dbReference type="InterPro" id="IPR001647">
    <property type="entry name" value="HTH_TetR"/>
</dbReference>
<feature type="DNA-binding region" description="H-T-H motif" evidence="2">
    <location>
        <begin position="68"/>
        <end position="87"/>
    </location>
</feature>
<dbReference type="Gene3D" id="1.10.10.60">
    <property type="entry name" value="Homeodomain-like"/>
    <property type="match status" value="1"/>
</dbReference>
<proteinExistence type="predicted"/>
<dbReference type="PANTHER" id="PTHR30055">
    <property type="entry name" value="HTH-TYPE TRANSCRIPTIONAL REGULATOR RUTR"/>
    <property type="match status" value="1"/>
</dbReference>
<reference evidence="5" key="1">
    <citation type="submission" date="2019-09" db="EMBL/GenBank/DDBJ databases">
        <title>Whole genome sequencing of Microbacterium maritypicum.</title>
        <authorList>
            <person name="Lenchi N."/>
        </authorList>
    </citation>
    <scope>NUCLEOTIDE SEQUENCE [LARGE SCALE GENOMIC DNA]</scope>
    <source>
        <strain evidence="5">G1</strain>
    </source>
</reference>
<dbReference type="InterPro" id="IPR041678">
    <property type="entry name" value="TetR_C_16"/>
</dbReference>
<gene>
    <name evidence="4" type="ORF">F6A08_16865</name>
</gene>
<evidence type="ECO:0000259" key="3">
    <source>
        <dbReference type="PROSITE" id="PS50977"/>
    </source>
</evidence>
<dbReference type="Pfam" id="PF17920">
    <property type="entry name" value="TetR_C_16"/>
    <property type="match status" value="1"/>
</dbReference>
<feature type="domain" description="HTH tetR-type" evidence="3">
    <location>
        <begin position="45"/>
        <end position="105"/>
    </location>
</feature>
<evidence type="ECO:0000313" key="5">
    <source>
        <dbReference type="Proteomes" id="UP000478836"/>
    </source>
</evidence>
<dbReference type="Proteomes" id="UP000478836">
    <property type="component" value="Unassembled WGS sequence"/>
</dbReference>
<evidence type="ECO:0000256" key="2">
    <source>
        <dbReference type="PROSITE-ProRule" id="PRU00335"/>
    </source>
</evidence>
<evidence type="ECO:0000313" key="4">
    <source>
        <dbReference type="EMBL" id="KAB1862672.1"/>
    </source>
</evidence>
<accession>A0ABQ6V3W1</accession>